<dbReference type="PANTHER" id="PTHR30614:SF20">
    <property type="entry name" value="GLUTAMINE TRANSPORT SYSTEM PERMEASE PROTEIN GLNP"/>
    <property type="match status" value="1"/>
</dbReference>
<sequence length="232" mass="25850">MNFTFLGKYWQFYIVGAKNTILLAALAVIIGTAIGLFLSLLKLSSRKPLRFIATAYIEFIRGTPLLVQLFIIYYGLQTIGIRFPDIPWIGIILGINFSDFMSGVITLGLNSGAYVAEIFRAGIQAVDKGQMEAARSLGMPHRMAMRHIIIPQAIRNILPALGNEFVVVIKESSIVSIIGIGELMYKADTIRGNTFQPFEPLLVAALLYFLMTFPLSKLLAYIERRMHSGERS</sequence>
<evidence type="ECO:0000256" key="5">
    <source>
        <dbReference type="ARBA" id="ARBA00022448"/>
    </source>
</evidence>
<evidence type="ECO:0000256" key="9">
    <source>
        <dbReference type="ARBA" id="ARBA00022989"/>
    </source>
</evidence>
<feature type="transmembrane region" description="Helical" evidence="11">
    <location>
        <begin position="201"/>
        <end position="222"/>
    </location>
</feature>
<dbReference type="InterPro" id="IPR000515">
    <property type="entry name" value="MetI-like"/>
</dbReference>
<dbReference type="FunFam" id="1.10.3720.10:FF:000033">
    <property type="entry name" value="Polar amino acid ABC transporter permease"/>
    <property type="match status" value="1"/>
</dbReference>
<keyword evidence="9 11" id="KW-1133">Transmembrane helix</keyword>
<dbReference type="GO" id="GO:0006865">
    <property type="term" value="P:amino acid transport"/>
    <property type="evidence" value="ECO:0007669"/>
    <property type="project" value="UniProtKB-KW"/>
</dbReference>
<dbReference type="Gene3D" id="1.10.3720.10">
    <property type="entry name" value="MetI-like"/>
    <property type="match status" value="1"/>
</dbReference>
<keyword evidence="5 11" id="KW-0813">Transport</keyword>
<accession>F8F4G3</accession>
<keyword evidence="8" id="KW-0029">Amino-acid transport</keyword>
<gene>
    <name evidence="13" type="ordered locus">Spica_2505</name>
</gene>
<dbReference type="SUPFAM" id="SSF161098">
    <property type="entry name" value="MetI-like"/>
    <property type="match status" value="1"/>
</dbReference>
<proteinExistence type="inferred from homology"/>
<dbReference type="NCBIfam" id="TIGR01726">
    <property type="entry name" value="HEQRo_perm_3TM"/>
    <property type="match status" value="1"/>
</dbReference>
<dbReference type="PROSITE" id="PS50928">
    <property type="entry name" value="ABC_TM1"/>
    <property type="match status" value="1"/>
</dbReference>
<evidence type="ECO:0000256" key="8">
    <source>
        <dbReference type="ARBA" id="ARBA00022970"/>
    </source>
</evidence>
<evidence type="ECO:0000256" key="1">
    <source>
        <dbReference type="ARBA" id="ARBA00003159"/>
    </source>
</evidence>
<dbReference type="RefSeq" id="WP_013969889.1">
    <property type="nucleotide sequence ID" value="NC_015732.1"/>
</dbReference>
<dbReference type="CDD" id="cd06261">
    <property type="entry name" value="TM_PBP2"/>
    <property type="match status" value="1"/>
</dbReference>
<evidence type="ECO:0000256" key="7">
    <source>
        <dbReference type="ARBA" id="ARBA00022692"/>
    </source>
</evidence>
<dbReference type="OrthoDB" id="9774451at2"/>
<evidence type="ECO:0000256" key="4">
    <source>
        <dbReference type="ARBA" id="ARBA00016506"/>
    </source>
</evidence>
<evidence type="ECO:0000259" key="12">
    <source>
        <dbReference type="PROSITE" id="PS50928"/>
    </source>
</evidence>
<keyword evidence="14" id="KW-1185">Reference proteome</keyword>
<comment type="subcellular location">
    <subcellularLocation>
        <location evidence="2">Cell inner membrane</location>
        <topology evidence="2">Multi-pass membrane protein</topology>
    </subcellularLocation>
    <subcellularLocation>
        <location evidence="11">Cell membrane</location>
        <topology evidence="11">Multi-pass membrane protein</topology>
    </subcellularLocation>
</comment>
<organism evidence="13 14">
    <name type="scientific">Gracilinema caldarium (strain ATCC 51460 / DSM 7334 / H1)</name>
    <name type="common">Treponema caldarium</name>
    <dbReference type="NCBI Taxonomy" id="744872"/>
    <lineage>
        <taxon>Bacteria</taxon>
        <taxon>Pseudomonadati</taxon>
        <taxon>Spirochaetota</taxon>
        <taxon>Spirochaetia</taxon>
        <taxon>Spirochaetales</taxon>
        <taxon>Breznakiellaceae</taxon>
        <taxon>Gracilinema</taxon>
    </lineage>
</organism>
<name>F8F4G3_GRAC1</name>
<dbReference type="InterPro" id="IPR035906">
    <property type="entry name" value="MetI-like_sf"/>
</dbReference>
<dbReference type="AlphaFoldDB" id="F8F4G3"/>
<feature type="domain" description="ABC transmembrane type-1" evidence="12">
    <location>
        <begin position="17"/>
        <end position="219"/>
    </location>
</feature>
<evidence type="ECO:0000256" key="3">
    <source>
        <dbReference type="ARBA" id="ARBA00010072"/>
    </source>
</evidence>
<dbReference type="HOGENOM" id="CLU_019602_1_1_12"/>
<dbReference type="GO" id="GO:0022857">
    <property type="term" value="F:transmembrane transporter activity"/>
    <property type="evidence" value="ECO:0007669"/>
    <property type="project" value="InterPro"/>
</dbReference>
<dbReference type="InterPro" id="IPR043429">
    <property type="entry name" value="ArtM/GltK/GlnP/TcyL/YhdX-like"/>
</dbReference>
<dbReference type="InterPro" id="IPR010065">
    <property type="entry name" value="AA_ABC_transptr_permease_3TM"/>
</dbReference>
<comment type="similarity">
    <text evidence="3">Belongs to the binding-protein-dependent transport system permease family. HisMQ subfamily.</text>
</comment>
<evidence type="ECO:0000256" key="6">
    <source>
        <dbReference type="ARBA" id="ARBA00022475"/>
    </source>
</evidence>
<keyword evidence="10 11" id="KW-0472">Membrane</keyword>
<dbReference type="STRING" id="744872.Spica_2505"/>
<reference evidence="14" key="1">
    <citation type="journal article" date="2013" name="Stand. Genomic Sci.">
        <title>Genome sequence of the thermophilic fresh-water bacterium Spirochaeta caldaria type strain (H1(T)), reclassification of Spirochaeta caldaria, Spirochaeta stenostrepta, and Spirochaeta zuelzerae in the genus Treponema as Treponema caldaria comb. nov., Treponema stenostrepta comb. nov., and Treponema zuelzerae comb. nov., and emendation of the genus Treponema.</title>
        <authorList>
            <person name="Abt B."/>
            <person name="Goker M."/>
            <person name="Scheuner C."/>
            <person name="Han C."/>
            <person name="Lu M."/>
            <person name="Misra M."/>
            <person name="Lapidus A."/>
            <person name="Nolan M."/>
            <person name="Lucas S."/>
            <person name="Hammon N."/>
            <person name="Deshpande S."/>
            <person name="Cheng J.F."/>
            <person name="Tapia R."/>
            <person name="Goodwin L.A."/>
            <person name="Pitluck S."/>
            <person name="Liolios K."/>
            <person name="Pagani I."/>
            <person name="Ivanova N."/>
            <person name="Mavromatis K."/>
            <person name="Mikhailova N."/>
            <person name="Huntemann M."/>
            <person name="Pati A."/>
            <person name="Chen A."/>
            <person name="Palaniappan K."/>
            <person name="Land M."/>
            <person name="Hauser L."/>
            <person name="Jeffries C.D."/>
            <person name="Rohde M."/>
            <person name="Spring S."/>
            <person name="Gronow S."/>
            <person name="Detter J.C."/>
            <person name="Bristow J."/>
            <person name="Eisen J.A."/>
            <person name="Markowitz V."/>
            <person name="Hugenholtz P."/>
            <person name="Kyrpides N.C."/>
            <person name="Woyke T."/>
            <person name="Klenk H.P."/>
        </authorList>
    </citation>
    <scope>NUCLEOTIDE SEQUENCE</scope>
    <source>
        <strain evidence="14">ATCC 51460 / DSM 7334 / H1</strain>
    </source>
</reference>
<protein>
    <recommendedName>
        <fullName evidence="4">Putative glutamine transport system permease protein GlnP</fullName>
    </recommendedName>
</protein>
<evidence type="ECO:0000256" key="10">
    <source>
        <dbReference type="ARBA" id="ARBA00023136"/>
    </source>
</evidence>
<keyword evidence="7 11" id="KW-0812">Transmembrane</keyword>
<dbReference type="Pfam" id="PF00528">
    <property type="entry name" value="BPD_transp_1"/>
    <property type="match status" value="1"/>
</dbReference>
<dbReference type="EMBL" id="CP002868">
    <property type="protein sequence ID" value="AEJ20610.1"/>
    <property type="molecule type" value="Genomic_DNA"/>
</dbReference>
<evidence type="ECO:0000256" key="2">
    <source>
        <dbReference type="ARBA" id="ARBA00004429"/>
    </source>
</evidence>
<evidence type="ECO:0000313" key="14">
    <source>
        <dbReference type="Proteomes" id="UP000000503"/>
    </source>
</evidence>
<keyword evidence="6" id="KW-1003">Cell membrane</keyword>
<feature type="transmembrane region" description="Helical" evidence="11">
    <location>
        <begin position="88"/>
        <end position="110"/>
    </location>
</feature>
<evidence type="ECO:0000313" key="13">
    <source>
        <dbReference type="EMBL" id="AEJ20610.1"/>
    </source>
</evidence>
<comment type="function">
    <text evidence="1">Part of the binding-protein-dependent transport system for glutamine; probably responsible for the translocation of the substrate across the membrane.</text>
</comment>
<feature type="transmembrane region" description="Helical" evidence="11">
    <location>
        <begin position="20"/>
        <end position="41"/>
    </location>
</feature>
<dbReference type="GO" id="GO:0043190">
    <property type="term" value="C:ATP-binding cassette (ABC) transporter complex"/>
    <property type="evidence" value="ECO:0007669"/>
    <property type="project" value="InterPro"/>
</dbReference>
<evidence type="ECO:0000256" key="11">
    <source>
        <dbReference type="RuleBase" id="RU363032"/>
    </source>
</evidence>
<dbReference type="Proteomes" id="UP000000503">
    <property type="component" value="Chromosome"/>
</dbReference>
<feature type="transmembrane region" description="Helical" evidence="11">
    <location>
        <begin position="53"/>
        <end position="76"/>
    </location>
</feature>
<dbReference type="KEGG" id="scd:Spica_2505"/>
<dbReference type="PANTHER" id="PTHR30614">
    <property type="entry name" value="MEMBRANE COMPONENT OF AMINO ACID ABC TRANSPORTER"/>
    <property type="match status" value="1"/>
</dbReference>
<dbReference type="eggNOG" id="COG0765">
    <property type="taxonomic scope" value="Bacteria"/>
</dbReference>